<reference evidence="4 5" key="1">
    <citation type="submission" date="2016-10" db="EMBL/GenBank/DDBJ databases">
        <authorList>
            <person name="de Groot N.N."/>
        </authorList>
    </citation>
    <scope>NUCLEOTIDE SEQUENCE [LARGE SCALE GENOMIC DNA]</scope>
    <source>
        <strain evidence="4 5">Nm24</strain>
    </source>
</reference>
<feature type="region of interest" description="Disordered" evidence="1">
    <location>
        <begin position="317"/>
        <end position="336"/>
    </location>
</feature>
<feature type="transmembrane region" description="Helical" evidence="2">
    <location>
        <begin position="182"/>
        <end position="202"/>
    </location>
</feature>
<feature type="transmembrane region" description="Helical" evidence="2">
    <location>
        <begin position="99"/>
        <end position="119"/>
    </location>
</feature>
<evidence type="ECO:0000313" key="5">
    <source>
        <dbReference type="Proteomes" id="UP000183926"/>
    </source>
</evidence>
<dbReference type="AlphaFoldDB" id="A0A1I7G8N0"/>
<dbReference type="GO" id="GO:0046513">
    <property type="term" value="P:ceramide biosynthetic process"/>
    <property type="evidence" value="ECO:0007669"/>
    <property type="project" value="TreeGrafter"/>
</dbReference>
<feature type="transmembrane region" description="Helical" evidence="2">
    <location>
        <begin position="214"/>
        <end position="232"/>
    </location>
</feature>
<feature type="transmembrane region" description="Helical" evidence="2">
    <location>
        <begin position="66"/>
        <end position="87"/>
    </location>
</feature>
<dbReference type="InterPro" id="IPR005804">
    <property type="entry name" value="FA_desaturase_dom"/>
</dbReference>
<evidence type="ECO:0000259" key="3">
    <source>
        <dbReference type="Pfam" id="PF00487"/>
    </source>
</evidence>
<dbReference type="PANTHER" id="PTHR12879:SF8">
    <property type="entry name" value="SPHINGOLIPID DELTA(4)-DESATURASE DES1"/>
    <property type="match status" value="1"/>
</dbReference>
<feature type="transmembrane region" description="Helical" evidence="2">
    <location>
        <begin position="42"/>
        <end position="60"/>
    </location>
</feature>
<accession>A0A1I7G8N0</accession>
<dbReference type="PANTHER" id="PTHR12879">
    <property type="entry name" value="SPHINGOLIPID DELTA 4 DESATURASE/C-4 HYDROXYLASE PROTEIN DES2"/>
    <property type="match status" value="1"/>
</dbReference>
<dbReference type="OrthoDB" id="9800167at2"/>
<dbReference type="GO" id="GO:0016020">
    <property type="term" value="C:membrane"/>
    <property type="evidence" value="ECO:0007669"/>
    <property type="project" value="GOC"/>
</dbReference>
<evidence type="ECO:0000256" key="2">
    <source>
        <dbReference type="SAM" id="Phobius"/>
    </source>
</evidence>
<dbReference type="GO" id="GO:0042284">
    <property type="term" value="F:sphingolipid delta-4 desaturase activity"/>
    <property type="evidence" value="ECO:0007669"/>
    <property type="project" value="TreeGrafter"/>
</dbReference>
<evidence type="ECO:0000256" key="1">
    <source>
        <dbReference type="SAM" id="MobiDB-lite"/>
    </source>
</evidence>
<keyword evidence="2" id="KW-0472">Membrane</keyword>
<gene>
    <name evidence="4" type="ORF">SAMN05216339_102295</name>
</gene>
<feature type="domain" description="Fatty acid desaturase" evidence="3">
    <location>
        <begin position="65"/>
        <end position="298"/>
    </location>
</feature>
<proteinExistence type="predicted"/>
<keyword evidence="2" id="KW-1133">Transmembrane helix</keyword>
<protein>
    <submittedName>
        <fullName evidence="4">Fatty acid desaturase</fullName>
    </submittedName>
</protein>
<dbReference type="Proteomes" id="UP000183926">
    <property type="component" value="Unassembled WGS sequence"/>
</dbReference>
<dbReference type="RefSeq" id="WP_074927310.1">
    <property type="nucleotide sequence ID" value="NZ_FPBL01000002.1"/>
</dbReference>
<feature type="transmembrane region" description="Helical" evidence="2">
    <location>
        <begin position="150"/>
        <end position="170"/>
    </location>
</feature>
<dbReference type="Pfam" id="PF00487">
    <property type="entry name" value="FA_desaturase"/>
    <property type="match status" value="1"/>
</dbReference>
<dbReference type="EMBL" id="FPBL01000002">
    <property type="protein sequence ID" value="SFU44809.1"/>
    <property type="molecule type" value="Genomic_DNA"/>
</dbReference>
<organism evidence="4 5">
    <name type="scientific">Nitrosomonas eutropha</name>
    <dbReference type="NCBI Taxonomy" id="916"/>
    <lineage>
        <taxon>Bacteria</taxon>
        <taxon>Pseudomonadati</taxon>
        <taxon>Pseudomonadota</taxon>
        <taxon>Betaproteobacteria</taxon>
        <taxon>Nitrosomonadales</taxon>
        <taxon>Nitrosomonadaceae</taxon>
        <taxon>Nitrosomonas</taxon>
    </lineage>
</organism>
<evidence type="ECO:0000313" key="4">
    <source>
        <dbReference type="EMBL" id="SFU44809.1"/>
    </source>
</evidence>
<keyword evidence="2" id="KW-0812">Transmembrane</keyword>
<name>A0A1I7G8N0_9PROT</name>
<sequence length="336" mass="38816">MPAHKTKGAEIFSPSHEQNKLPLPFNNSAELKQLYQHRWVPNLKIPLFYGIWIALGIIAWNSSYWALTWVCYLGMGYIQMGIVTFMHDCTHNTLFKVRWKNQVFGIFAMIPLIISFTSFKEDHLIHHRHNRTSKDPDAFTMGKRGVGDFILFYAYAIIGVFLTAIQFTLIFPLKILRGKKALIHWSEIALHIAIMWAVFDWAASQGITNQVFNVWFWPLIFFGFFNSMRFIAEHYGCPWDAGPLAGTRTIISNQLNSFFWNNINYHIGHHARPGVPWYNLQKLHALLLPEIERVGALIDKSYLAIFIHALWQGPETTATTESRNSPSSKSFTRNID</sequence>